<dbReference type="GeneID" id="9620141"/>
<accession>D8TKW8</accession>
<evidence type="ECO:0000313" key="3">
    <source>
        <dbReference type="Proteomes" id="UP000001058"/>
    </source>
</evidence>
<dbReference type="InParanoid" id="D8TKW8"/>
<feature type="transmembrane region" description="Helical" evidence="1">
    <location>
        <begin position="12"/>
        <end position="33"/>
    </location>
</feature>
<proteinExistence type="predicted"/>
<organism evidence="3">
    <name type="scientific">Volvox carteri f. nagariensis</name>
    <dbReference type="NCBI Taxonomy" id="3068"/>
    <lineage>
        <taxon>Eukaryota</taxon>
        <taxon>Viridiplantae</taxon>
        <taxon>Chlorophyta</taxon>
        <taxon>core chlorophytes</taxon>
        <taxon>Chlorophyceae</taxon>
        <taxon>CS clade</taxon>
        <taxon>Chlamydomonadales</taxon>
        <taxon>Volvocaceae</taxon>
        <taxon>Volvox</taxon>
    </lineage>
</organism>
<keyword evidence="1" id="KW-0472">Membrane</keyword>
<keyword evidence="1" id="KW-1133">Transmembrane helix</keyword>
<dbReference type="AlphaFoldDB" id="D8TKW8"/>
<evidence type="ECO:0000313" key="2">
    <source>
        <dbReference type="EMBL" id="EFJ51636.1"/>
    </source>
</evidence>
<protein>
    <submittedName>
        <fullName evidence="2">Uncharacterized protein</fullName>
    </submittedName>
</protein>
<dbReference type="RefSeq" id="XP_002947046.1">
    <property type="nucleotide sequence ID" value="XM_002947000.1"/>
</dbReference>
<dbReference type="OrthoDB" id="10602055at2759"/>
<dbReference type="Proteomes" id="UP000001058">
    <property type="component" value="Unassembled WGS sequence"/>
</dbReference>
<name>D8TKW8_VOLCA</name>
<evidence type="ECO:0000256" key="1">
    <source>
        <dbReference type="SAM" id="Phobius"/>
    </source>
</evidence>
<reference evidence="2 3" key="1">
    <citation type="journal article" date="2010" name="Science">
        <title>Genomic analysis of organismal complexity in the multicellular green alga Volvox carteri.</title>
        <authorList>
            <person name="Prochnik S.E."/>
            <person name="Umen J."/>
            <person name="Nedelcu A.M."/>
            <person name="Hallmann A."/>
            <person name="Miller S.M."/>
            <person name="Nishii I."/>
            <person name="Ferris P."/>
            <person name="Kuo A."/>
            <person name="Mitros T."/>
            <person name="Fritz-Laylin L.K."/>
            <person name="Hellsten U."/>
            <person name="Chapman J."/>
            <person name="Simakov O."/>
            <person name="Rensing S.A."/>
            <person name="Terry A."/>
            <person name="Pangilinan J."/>
            <person name="Kapitonov V."/>
            <person name="Jurka J."/>
            <person name="Salamov A."/>
            <person name="Shapiro H."/>
            <person name="Schmutz J."/>
            <person name="Grimwood J."/>
            <person name="Lindquist E."/>
            <person name="Lucas S."/>
            <person name="Grigoriev I.V."/>
            <person name="Schmitt R."/>
            <person name="Kirk D."/>
            <person name="Rokhsar D.S."/>
        </authorList>
    </citation>
    <scope>NUCLEOTIDE SEQUENCE [LARGE SCALE GENOMIC DNA]</scope>
    <source>
        <strain evidence="3">f. Nagariensis / Eve</strain>
    </source>
</reference>
<gene>
    <name evidence="2" type="ORF">VOLCADRAFT_87273</name>
</gene>
<keyword evidence="1" id="KW-0812">Transmembrane</keyword>
<keyword evidence="3" id="KW-1185">Reference proteome</keyword>
<sequence>MQFIVPKGLAGVSLAVLLTTLLLLSAVLIYVYHRRRTRGGGPRSRRTKGTPTVPTPVVDAELIVDDYRRGSWPSPRRQLPWLLGLISTTGQRPPLFTDAQHSGLPFPISLDRLWSTSAPPVDPVPDDLPDVDVYDDGQVNTTGPRFLATTASGKSLQVVVKTAAVASRHQQKQQECQSDFSQELLQKSQSWQTTPDNGRGISGANQHFLTEPRSQSLSEVDAELPVARSAPLGLVLSDVPAPPTPNSGIDDGVSAAAAAAQVAVGSAKVHIA</sequence>
<dbReference type="KEGG" id="vcn:VOLCADRAFT_87273"/>
<dbReference type="EMBL" id="GL378326">
    <property type="protein sequence ID" value="EFJ51636.1"/>
    <property type="molecule type" value="Genomic_DNA"/>
</dbReference>